<dbReference type="Pfam" id="PF02758">
    <property type="entry name" value="PYRIN"/>
    <property type="match status" value="2"/>
</dbReference>
<feature type="domain" description="Pyrin" evidence="4">
    <location>
        <begin position="1"/>
        <end position="89"/>
    </location>
</feature>
<organism evidence="5 6">
    <name type="scientific">Takifugu rubripes</name>
    <name type="common">Japanese pufferfish</name>
    <name type="synonym">Fugu rubripes</name>
    <dbReference type="NCBI Taxonomy" id="31033"/>
    <lineage>
        <taxon>Eukaryota</taxon>
        <taxon>Metazoa</taxon>
        <taxon>Chordata</taxon>
        <taxon>Craniata</taxon>
        <taxon>Vertebrata</taxon>
        <taxon>Euteleostomi</taxon>
        <taxon>Actinopterygii</taxon>
        <taxon>Neopterygii</taxon>
        <taxon>Teleostei</taxon>
        <taxon>Neoteleostei</taxon>
        <taxon>Acanthomorphata</taxon>
        <taxon>Eupercaria</taxon>
        <taxon>Tetraodontiformes</taxon>
        <taxon>Tetradontoidea</taxon>
        <taxon>Tetraodontidae</taxon>
        <taxon>Takifugu</taxon>
    </lineage>
</organism>
<dbReference type="InterPro" id="IPR011029">
    <property type="entry name" value="DEATH-like_dom_sf"/>
</dbReference>
<dbReference type="Ensembl" id="ENSTRUT00000058589.2">
    <property type="protein sequence ID" value="ENSTRUP00000052817.2"/>
    <property type="gene ID" value="ENSTRUG00000027152.1"/>
</dbReference>
<dbReference type="AlphaFoldDB" id="A0A3B5KHD0"/>
<dbReference type="Proteomes" id="UP000005226">
    <property type="component" value="Chromosome 21"/>
</dbReference>
<evidence type="ECO:0000259" key="4">
    <source>
        <dbReference type="PROSITE" id="PS50824"/>
    </source>
</evidence>
<dbReference type="InterPro" id="IPR004020">
    <property type="entry name" value="DAPIN"/>
</dbReference>
<evidence type="ECO:0000259" key="3">
    <source>
        <dbReference type="PROSITE" id="PS50168"/>
    </source>
</evidence>
<dbReference type="Gene3D" id="1.10.533.10">
    <property type="entry name" value="Death Domain, Fas"/>
    <property type="match status" value="2"/>
</dbReference>
<evidence type="ECO:0000313" key="5">
    <source>
        <dbReference type="Ensembl" id="ENSTRUP00000052817.2"/>
    </source>
</evidence>
<feature type="domain" description="Pyrin" evidence="4">
    <location>
        <begin position="141"/>
        <end position="235"/>
    </location>
</feature>
<reference evidence="5 6" key="1">
    <citation type="journal article" date="2011" name="Genome Biol. Evol.">
        <title>Integration of the genetic map and genome assembly of fugu facilitates insights into distinct features of genome evolution in teleosts and mammals.</title>
        <authorList>
            <person name="Kai W."/>
            <person name="Kikuchi K."/>
            <person name="Tohari S."/>
            <person name="Chew A.K."/>
            <person name="Tay A."/>
            <person name="Fujiwara A."/>
            <person name="Hosoya S."/>
            <person name="Suetake H."/>
            <person name="Naruse K."/>
            <person name="Brenner S."/>
            <person name="Suzuki Y."/>
            <person name="Venkatesh B."/>
        </authorList>
    </citation>
    <scope>NUCLEOTIDE SEQUENCE [LARGE SCALE GENOMIC DNA]</scope>
</reference>
<dbReference type="OMA" id="QTYSDRT"/>
<keyword evidence="2" id="KW-0677">Repeat</keyword>
<dbReference type="GO" id="GO:0042981">
    <property type="term" value="P:regulation of apoptotic process"/>
    <property type="evidence" value="ECO:0007669"/>
    <property type="project" value="InterPro"/>
</dbReference>
<evidence type="ECO:0000313" key="6">
    <source>
        <dbReference type="Proteomes" id="UP000005226"/>
    </source>
</evidence>
<sequence length="264" mass="30334">MAQEILLNVLDDLTEKEFSKFKFYLKDPGVMGGFNPIKNYQLETRERTVVVDLMVKAYKDQGALEVTKKILEKIPRNDILQNLSAVSSDPEGHLSSAQWSALGFILLSSGQDLEMFDLKKYSASEWVLLRLLPVVTACRKQDATMAQEILLKVLENLTEEEFNKFKFYLKDPGIMGGFNPIKNYQLETRERTVVVDLMVKANKDQGAVEVTKKILEKIPRNDILLGCELHQSVFLNLFFLWIIHQVRWAVFIIAHKNTLLTLRV</sequence>
<evidence type="ECO:0000256" key="2">
    <source>
        <dbReference type="ARBA" id="ARBA00022737"/>
    </source>
</evidence>
<dbReference type="SMART" id="SM01289">
    <property type="entry name" value="PYRIN"/>
    <property type="match status" value="2"/>
</dbReference>
<dbReference type="InParanoid" id="A0A3B5KHD0"/>
<keyword evidence="6" id="KW-1185">Reference proteome</keyword>
<dbReference type="PROSITE" id="PS50168">
    <property type="entry name" value="DED"/>
    <property type="match status" value="1"/>
</dbReference>
<evidence type="ECO:0000256" key="1">
    <source>
        <dbReference type="ARBA" id="ARBA00022614"/>
    </source>
</evidence>
<keyword evidence="1" id="KW-0433">Leucine-rich repeat</keyword>
<dbReference type="GeneTree" id="ENSGT01010000223506"/>
<dbReference type="PROSITE" id="PS50824">
    <property type="entry name" value="DAPIN"/>
    <property type="match status" value="2"/>
</dbReference>
<feature type="domain" description="DED" evidence="3">
    <location>
        <begin position="1"/>
        <end position="85"/>
    </location>
</feature>
<evidence type="ECO:0008006" key="7">
    <source>
        <dbReference type="Google" id="ProtNLM"/>
    </source>
</evidence>
<dbReference type="PANTHER" id="PTHR24106">
    <property type="entry name" value="NACHT, LRR AND CARD DOMAINS-CONTAINING"/>
    <property type="match status" value="1"/>
</dbReference>
<dbReference type="SUPFAM" id="SSF47986">
    <property type="entry name" value="DEATH domain"/>
    <property type="match status" value="2"/>
</dbReference>
<reference evidence="5" key="3">
    <citation type="submission" date="2025-09" db="UniProtKB">
        <authorList>
            <consortium name="Ensembl"/>
        </authorList>
    </citation>
    <scope>IDENTIFICATION</scope>
</reference>
<dbReference type="InterPro" id="IPR001875">
    <property type="entry name" value="DED_dom"/>
</dbReference>
<proteinExistence type="predicted"/>
<name>A0A3B5KHD0_TAKRU</name>
<protein>
    <recommendedName>
        <fullName evidence="7">Pyrin domain-containing protein</fullName>
    </recommendedName>
</protein>
<dbReference type="CDD" id="cd08321">
    <property type="entry name" value="Pyrin_ASC-like"/>
    <property type="match status" value="1"/>
</dbReference>
<dbReference type="InterPro" id="IPR051261">
    <property type="entry name" value="NLR"/>
</dbReference>
<accession>A0A3B5KHD0</accession>
<reference evidence="5" key="2">
    <citation type="submission" date="2025-08" db="UniProtKB">
        <authorList>
            <consortium name="Ensembl"/>
        </authorList>
    </citation>
    <scope>IDENTIFICATION</scope>
</reference>